<keyword evidence="5" id="KW-0106">Calcium</keyword>
<evidence type="ECO:0000256" key="2">
    <source>
        <dbReference type="ARBA" id="ARBA00005272"/>
    </source>
</evidence>
<dbReference type="GO" id="GO:0003954">
    <property type="term" value="F:NADH dehydrogenase activity"/>
    <property type="evidence" value="ECO:0007669"/>
    <property type="project" value="InterPro"/>
</dbReference>
<keyword evidence="7" id="KW-0560">Oxidoreductase</keyword>
<dbReference type="Pfam" id="PF22366">
    <property type="entry name" value="NDH2_C"/>
    <property type="match status" value="1"/>
</dbReference>
<dbReference type="PANTHER" id="PTHR43706">
    <property type="entry name" value="NADH DEHYDROGENASE"/>
    <property type="match status" value="1"/>
</dbReference>
<dbReference type="HOGENOM" id="CLU_021377_1_1_1"/>
<evidence type="ECO:0000313" key="12">
    <source>
        <dbReference type="EMBL" id="KIJ35789.1"/>
    </source>
</evidence>
<evidence type="ECO:0000256" key="6">
    <source>
        <dbReference type="ARBA" id="ARBA00022946"/>
    </source>
</evidence>
<dbReference type="Proteomes" id="UP000054279">
    <property type="component" value="Unassembled WGS sequence"/>
</dbReference>
<sequence length="773" mass="84797">MLARFLCRQIYSPTSSRLATVLCQAQTATISGLSSSSSLPNVNGSPALASNGPTSPFSASSSSLALALALESGSTATLGLGLGLLRGVDSTIRPLRKTSRNVNGRAHIHGKPYYTFGSPHHLRFRLFSSTPHKQTPIPNPFSSPNSLSPSPAPSTPSTPTPLPSPFKKKCKILLACGKYTLIGILSSVLGLTLLIAGIFLHDAFTYNDDLPDIPLSSFQVGGERGGPKNLPLAGHFFRDGEDEERRDLSKKERLVIVGGGWGAVSLLNTLSKGAYQVVLVAPETFTTFTPLLPSAAVGTVHIHSLIEPLRKIISRLRGYFVQGKAVDLVMNEKLLEVETPLPNGGKQNIYIPYDKLVIAVGSCSATHGVPGIEHCLQLKTIGDAQAIRRRLLDNFEMASFPTTTREERDRLLSFVICGGGPTGIETAAEIYDLCQEDIVKYYPKLVRAKVSIHVIQSRSHILNTYAEDISKYAEEKFRRDRVHLITDARVSSVTPNQVVYTTREPHTGERIENEIATNFVLCTTGISMNPFTQRVSDLLPNQVHQKAIVVDPHLRVVGAPQGSVYAVGDCATIQTNIMDHILEYVDAADKDNDGKIDYEEWEDMVEHIKKTFPSAKEHVLKARELFEEYDYDRDSSLGLNDLAELLQSIGRKLTSLPATAQVASQQGKYLGLKLSKLAKESSILGLSPNDILPEVHEDAVAEPFEYKHLGSLAYIGNAAVFDMGKDWNFMGGLVAMYAWRSIYWSELVSSRSRALLMFDWIIRGIWGRDLSKL</sequence>
<keyword evidence="13" id="KW-1185">Reference proteome</keyword>
<dbReference type="OrthoDB" id="5376590at2759"/>
<evidence type="ECO:0000256" key="3">
    <source>
        <dbReference type="ARBA" id="ARBA00022630"/>
    </source>
</evidence>
<dbReference type="Gene3D" id="3.50.50.100">
    <property type="match status" value="2"/>
</dbReference>
<dbReference type="Pfam" id="PF07992">
    <property type="entry name" value="Pyr_redox_2"/>
    <property type="match status" value="1"/>
</dbReference>
<proteinExistence type="inferred from homology"/>
<dbReference type="InterPro" id="IPR002048">
    <property type="entry name" value="EF_hand_dom"/>
</dbReference>
<feature type="compositionally biased region" description="Low complexity" evidence="9">
    <location>
        <begin position="32"/>
        <end position="46"/>
    </location>
</feature>
<keyword evidence="6" id="KW-0809">Transit peptide</keyword>
<feature type="region of interest" description="Disordered" evidence="9">
    <location>
        <begin position="32"/>
        <end position="54"/>
    </location>
</feature>
<evidence type="ECO:0000313" key="13">
    <source>
        <dbReference type="Proteomes" id="UP000054279"/>
    </source>
</evidence>
<dbReference type="InterPro" id="IPR011992">
    <property type="entry name" value="EF-hand-dom_pair"/>
</dbReference>
<dbReference type="SMART" id="SM00054">
    <property type="entry name" value="EFh"/>
    <property type="match status" value="2"/>
</dbReference>
<keyword evidence="4" id="KW-0274">FAD</keyword>
<keyword evidence="10" id="KW-0472">Membrane</keyword>
<evidence type="ECO:0000256" key="7">
    <source>
        <dbReference type="ARBA" id="ARBA00023002"/>
    </source>
</evidence>
<feature type="compositionally biased region" description="Low complexity" evidence="9">
    <location>
        <begin position="140"/>
        <end position="149"/>
    </location>
</feature>
<protein>
    <recommendedName>
        <fullName evidence="11">EF-hand domain-containing protein</fullName>
    </recommendedName>
</protein>
<dbReference type="SUPFAM" id="SSF51905">
    <property type="entry name" value="FAD/NAD(P)-binding domain"/>
    <property type="match status" value="2"/>
</dbReference>
<evidence type="ECO:0000256" key="4">
    <source>
        <dbReference type="ARBA" id="ARBA00022827"/>
    </source>
</evidence>
<feature type="transmembrane region" description="Helical" evidence="10">
    <location>
        <begin position="179"/>
        <end position="200"/>
    </location>
</feature>
<dbReference type="InterPro" id="IPR018247">
    <property type="entry name" value="EF_Hand_1_Ca_BS"/>
</dbReference>
<name>A0A0C9ULM7_SPHS4</name>
<evidence type="ECO:0000256" key="9">
    <source>
        <dbReference type="SAM" id="MobiDB-lite"/>
    </source>
</evidence>
<keyword evidence="8" id="KW-0520">NAD</keyword>
<keyword evidence="10" id="KW-1133">Transmembrane helix</keyword>
<evidence type="ECO:0000256" key="8">
    <source>
        <dbReference type="ARBA" id="ARBA00023027"/>
    </source>
</evidence>
<dbReference type="InterPro" id="IPR045024">
    <property type="entry name" value="NDH-2"/>
</dbReference>
<dbReference type="AlphaFoldDB" id="A0A0C9ULM7"/>
<evidence type="ECO:0000259" key="11">
    <source>
        <dbReference type="PROSITE" id="PS50222"/>
    </source>
</evidence>
<evidence type="ECO:0000256" key="5">
    <source>
        <dbReference type="ARBA" id="ARBA00022837"/>
    </source>
</evidence>
<evidence type="ECO:0000256" key="10">
    <source>
        <dbReference type="SAM" id="Phobius"/>
    </source>
</evidence>
<feature type="region of interest" description="Disordered" evidence="9">
    <location>
        <begin position="133"/>
        <end position="162"/>
    </location>
</feature>
<dbReference type="PANTHER" id="PTHR43706:SF50">
    <property type="entry name" value="NADH DEHYDROGENASE (UBIQUINONE)-RELATED"/>
    <property type="match status" value="1"/>
</dbReference>
<dbReference type="EMBL" id="KN837185">
    <property type="protein sequence ID" value="KIJ35789.1"/>
    <property type="molecule type" value="Genomic_DNA"/>
</dbReference>
<keyword evidence="10" id="KW-0812">Transmembrane</keyword>
<dbReference type="GO" id="GO:0005509">
    <property type="term" value="F:calcium ion binding"/>
    <property type="evidence" value="ECO:0007669"/>
    <property type="project" value="InterPro"/>
</dbReference>
<dbReference type="PROSITE" id="PS50222">
    <property type="entry name" value="EF_HAND_2"/>
    <property type="match status" value="2"/>
</dbReference>
<dbReference type="SUPFAM" id="SSF47473">
    <property type="entry name" value="EF-hand"/>
    <property type="match status" value="1"/>
</dbReference>
<organism evidence="12 13">
    <name type="scientific">Sphaerobolus stellatus (strain SS14)</name>
    <dbReference type="NCBI Taxonomy" id="990650"/>
    <lineage>
        <taxon>Eukaryota</taxon>
        <taxon>Fungi</taxon>
        <taxon>Dikarya</taxon>
        <taxon>Basidiomycota</taxon>
        <taxon>Agaricomycotina</taxon>
        <taxon>Agaricomycetes</taxon>
        <taxon>Phallomycetidae</taxon>
        <taxon>Geastrales</taxon>
        <taxon>Sphaerobolaceae</taxon>
        <taxon>Sphaerobolus</taxon>
    </lineage>
</organism>
<evidence type="ECO:0000256" key="1">
    <source>
        <dbReference type="ARBA" id="ARBA00004137"/>
    </source>
</evidence>
<dbReference type="PROSITE" id="PS00018">
    <property type="entry name" value="EF_HAND_1"/>
    <property type="match status" value="1"/>
</dbReference>
<feature type="domain" description="EF-hand" evidence="11">
    <location>
        <begin position="576"/>
        <end position="611"/>
    </location>
</feature>
<accession>A0A0C9ULM7</accession>
<dbReference type="GO" id="GO:0005743">
    <property type="term" value="C:mitochondrial inner membrane"/>
    <property type="evidence" value="ECO:0007669"/>
    <property type="project" value="UniProtKB-SubCell"/>
</dbReference>
<feature type="domain" description="EF-hand" evidence="11">
    <location>
        <begin position="617"/>
        <end position="652"/>
    </location>
</feature>
<comment type="subcellular location">
    <subcellularLocation>
        <location evidence="1">Mitochondrion inner membrane</location>
        <topology evidence="1">Peripheral membrane protein</topology>
        <orientation evidence="1">Intermembrane side</orientation>
    </subcellularLocation>
</comment>
<gene>
    <name evidence="12" type="ORF">M422DRAFT_34567</name>
</gene>
<dbReference type="InterPro" id="IPR023753">
    <property type="entry name" value="FAD/NAD-binding_dom"/>
</dbReference>
<dbReference type="InterPro" id="IPR054585">
    <property type="entry name" value="NDH2-like_C"/>
</dbReference>
<comment type="similarity">
    <text evidence="2">Belongs to the NADH dehydrogenase family.</text>
</comment>
<feature type="compositionally biased region" description="Pro residues" evidence="9">
    <location>
        <begin position="150"/>
        <end position="162"/>
    </location>
</feature>
<dbReference type="Pfam" id="PF13499">
    <property type="entry name" value="EF-hand_7"/>
    <property type="match status" value="1"/>
</dbReference>
<reference evidence="12 13" key="1">
    <citation type="submission" date="2014-06" db="EMBL/GenBank/DDBJ databases">
        <title>Evolutionary Origins and Diversification of the Mycorrhizal Mutualists.</title>
        <authorList>
            <consortium name="DOE Joint Genome Institute"/>
            <consortium name="Mycorrhizal Genomics Consortium"/>
            <person name="Kohler A."/>
            <person name="Kuo A."/>
            <person name="Nagy L.G."/>
            <person name="Floudas D."/>
            <person name="Copeland A."/>
            <person name="Barry K.W."/>
            <person name="Cichocki N."/>
            <person name="Veneault-Fourrey C."/>
            <person name="LaButti K."/>
            <person name="Lindquist E.A."/>
            <person name="Lipzen A."/>
            <person name="Lundell T."/>
            <person name="Morin E."/>
            <person name="Murat C."/>
            <person name="Riley R."/>
            <person name="Ohm R."/>
            <person name="Sun H."/>
            <person name="Tunlid A."/>
            <person name="Henrissat B."/>
            <person name="Grigoriev I.V."/>
            <person name="Hibbett D.S."/>
            <person name="Martin F."/>
        </authorList>
    </citation>
    <scope>NUCLEOTIDE SEQUENCE [LARGE SCALE GENOMIC DNA]</scope>
    <source>
        <strain evidence="12 13">SS14</strain>
    </source>
</reference>
<dbReference type="InterPro" id="IPR036188">
    <property type="entry name" value="FAD/NAD-bd_sf"/>
</dbReference>
<keyword evidence="3" id="KW-0285">Flavoprotein</keyword>